<evidence type="ECO:0000313" key="8">
    <source>
        <dbReference type="EMBL" id="ARU01752.1"/>
    </source>
</evidence>
<proteinExistence type="inferred from homology"/>
<dbReference type="GO" id="GO:0019740">
    <property type="term" value="P:nitrogen utilization"/>
    <property type="evidence" value="ECO:0007669"/>
    <property type="project" value="UniProtKB-UniRule"/>
</dbReference>
<keyword evidence="1 6" id="KW-0285">Flavoprotein</keyword>
<comment type="catalytic activity">
    <reaction evidence="6">
        <text>thymine + FMNH2 + NADH + O2 = (Z)-2-methylureidoacrylate + FMN + NAD(+) + H2O + H(+)</text>
        <dbReference type="Rhea" id="RHEA:31599"/>
        <dbReference type="ChEBI" id="CHEBI:15377"/>
        <dbReference type="ChEBI" id="CHEBI:15378"/>
        <dbReference type="ChEBI" id="CHEBI:15379"/>
        <dbReference type="ChEBI" id="CHEBI:17821"/>
        <dbReference type="ChEBI" id="CHEBI:57540"/>
        <dbReference type="ChEBI" id="CHEBI:57618"/>
        <dbReference type="ChEBI" id="CHEBI:57945"/>
        <dbReference type="ChEBI" id="CHEBI:58210"/>
        <dbReference type="ChEBI" id="CHEBI:143783"/>
        <dbReference type="EC" id="1.14.99.46"/>
    </reaction>
</comment>
<dbReference type="GO" id="GO:0008726">
    <property type="term" value="F:alkanesulfonate monooxygenase activity"/>
    <property type="evidence" value="ECO:0007669"/>
    <property type="project" value="TreeGrafter"/>
</dbReference>
<keyword evidence="3 6" id="KW-0521">NADP</keyword>
<name>A0A1Y0EEQ1_9RHOB</name>
<feature type="binding site" evidence="6">
    <location>
        <position position="126"/>
    </location>
    <ligand>
        <name>FMN</name>
        <dbReference type="ChEBI" id="CHEBI:58210"/>
    </ligand>
</feature>
<dbReference type="GO" id="GO:0046306">
    <property type="term" value="P:alkanesulfonate catabolic process"/>
    <property type="evidence" value="ECO:0007669"/>
    <property type="project" value="TreeGrafter"/>
</dbReference>
<dbReference type="Proteomes" id="UP000195273">
    <property type="component" value="Chromosome"/>
</dbReference>
<keyword evidence="2 6" id="KW-0288">FMN</keyword>
<keyword evidence="5 6" id="KW-0503">Monooxygenase</keyword>
<dbReference type="RefSeq" id="WP_087208765.1">
    <property type="nucleotide sequence ID" value="NZ_CP021431.1"/>
</dbReference>
<reference evidence="8 9" key="1">
    <citation type="submission" date="2017-05" db="EMBL/GenBank/DDBJ databases">
        <title>Genome Sequence of Loktanella vestfoldensis Strain SMR4r Isolated from a Culture of the Diatom Skeletonema marinoi.</title>
        <authorList>
            <person name="Topel M."/>
            <person name="Pinder M.I.M."/>
            <person name="Johansson O.N."/>
            <person name="Kourtchenko O."/>
            <person name="Godhe A."/>
            <person name="Clarke A.K."/>
        </authorList>
    </citation>
    <scope>NUCLEOTIDE SEQUENCE [LARGE SCALE GENOMIC DNA]</scope>
    <source>
        <strain evidence="8 9">SMR4r</strain>
    </source>
</reference>
<gene>
    <name evidence="6 8" type="primary">rutA</name>
    <name evidence="8" type="ORF">LOKVESSMR4R_02448</name>
</gene>
<evidence type="ECO:0000256" key="6">
    <source>
        <dbReference type="HAMAP-Rule" id="MF_01699"/>
    </source>
</evidence>
<dbReference type="SUPFAM" id="SSF51679">
    <property type="entry name" value="Bacterial luciferase-like"/>
    <property type="match status" value="1"/>
</dbReference>
<dbReference type="PANTHER" id="PTHR42847">
    <property type="entry name" value="ALKANESULFONATE MONOOXYGENASE"/>
    <property type="match status" value="1"/>
</dbReference>
<comment type="function">
    <text evidence="6">Catalyzes the pyrimidine ring opening between N-3 and C-4 by an unusual flavin hydroperoxide-catalyzed mechanism, adding oxygen atoms in the process to yield ureidoacrylate peracid, that immediately reacts with FMN forming ureidoacrylate and FMN-N(5)-oxide. The FMN-N(5)-oxide reacts spontaneously with NADH to produce FMN. Requires the flavin reductase RutF to regenerate FMN in vivo.</text>
</comment>
<comment type="catalytic activity">
    <reaction evidence="6">
        <text>uracil + FMNH2 + NADH + O2 = (Z)-3-ureidoacrylate + FMN + NAD(+) + H2O + H(+)</text>
        <dbReference type="Rhea" id="RHEA:31587"/>
        <dbReference type="ChEBI" id="CHEBI:15377"/>
        <dbReference type="ChEBI" id="CHEBI:15378"/>
        <dbReference type="ChEBI" id="CHEBI:15379"/>
        <dbReference type="ChEBI" id="CHEBI:17568"/>
        <dbReference type="ChEBI" id="CHEBI:57540"/>
        <dbReference type="ChEBI" id="CHEBI:57618"/>
        <dbReference type="ChEBI" id="CHEBI:57945"/>
        <dbReference type="ChEBI" id="CHEBI:58210"/>
        <dbReference type="ChEBI" id="CHEBI:59891"/>
        <dbReference type="EC" id="1.14.99.46"/>
    </reaction>
</comment>
<dbReference type="GO" id="GO:0052614">
    <property type="term" value="F:uracil oxygenase activity"/>
    <property type="evidence" value="ECO:0007669"/>
    <property type="project" value="UniProtKB-EC"/>
</dbReference>
<feature type="binding site" evidence="6">
    <location>
        <begin position="60"/>
        <end position="61"/>
    </location>
    <ligand>
        <name>FMN</name>
        <dbReference type="ChEBI" id="CHEBI:58210"/>
    </ligand>
</feature>
<evidence type="ECO:0000256" key="5">
    <source>
        <dbReference type="ARBA" id="ARBA00023033"/>
    </source>
</evidence>
<dbReference type="HAMAP" id="MF_01699">
    <property type="entry name" value="RutA"/>
    <property type="match status" value="1"/>
</dbReference>
<dbReference type="InterPro" id="IPR011251">
    <property type="entry name" value="Luciferase-like_dom"/>
</dbReference>
<feature type="domain" description="Luciferase-like" evidence="7">
    <location>
        <begin position="33"/>
        <end position="329"/>
    </location>
</feature>
<evidence type="ECO:0000256" key="2">
    <source>
        <dbReference type="ARBA" id="ARBA00022643"/>
    </source>
</evidence>
<dbReference type="NCBIfam" id="TIGR03612">
    <property type="entry name" value="RutA"/>
    <property type="match status" value="1"/>
</dbReference>
<dbReference type="InterPro" id="IPR050172">
    <property type="entry name" value="SsuD_RutA_monooxygenase"/>
</dbReference>
<feature type="binding site" evidence="6">
    <location>
        <position position="200"/>
    </location>
    <ligand>
        <name>FMN</name>
        <dbReference type="ChEBI" id="CHEBI:58210"/>
    </ligand>
</feature>
<accession>A0A1Y0EEQ1</accession>
<dbReference type="KEGG" id="lvs:LOKVESSMR4R_02448"/>
<keyword evidence="4 6" id="KW-0560">Oxidoreductase</keyword>
<feature type="binding site" evidence="6">
    <location>
        <begin position="151"/>
        <end position="152"/>
    </location>
    <ligand>
        <name>FMN</name>
        <dbReference type="ChEBI" id="CHEBI:58210"/>
    </ligand>
</feature>
<evidence type="ECO:0000313" key="9">
    <source>
        <dbReference type="Proteomes" id="UP000195273"/>
    </source>
</evidence>
<evidence type="ECO:0000259" key="7">
    <source>
        <dbReference type="Pfam" id="PF00296"/>
    </source>
</evidence>
<dbReference type="InterPro" id="IPR036661">
    <property type="entry name" value="Luciferase-like_sf"/>
</dbReference>
<dbReference type="InterPro" id="IPR019914">
    <property type="entry name" value="Pyrimidine_monooxygenase_RutA"/>
</dbReference>
<protein>
    <recommendedName>
        <fullName evidence="6">Pyrimidine monooxygenase RutA</fullName>
        <ecNumber evidence="6">1.14.99.46</ecNumber>
    </recommendedName>
</protein>
<dbReference type="Gene3D" id="3.20.20.30">
    <property type="entry name" value="Luciferase-like domain"/>
    <property type="match status" value="1"/>
</dbReference>
<sequence length="371" mass="40544">MSIQTPTGRYCYGHGRLYPIGNNGWLISETAPQYKPSFELNKQVVQKAEGYGLEFALSMIKLRGFGGKTEFWDHNLESFTLMAGLAAVTSKIKLFASTAILTLPPALVARMASTIDSIAPGRFGVNIVTGWAKNEYTQMDLWPGDAYFGYRYDYGAEYVSVMRDLWENGTSDFKGKYFTMDDCKLSPQPSKVEIVAAGQSAKGMAFAAEHADYNFVMGVGINTPLAFSDGAETLVKAAKQAGRDVGAYVLFMIIADETDEKAMARWEHLRSGVDADALAWMADQGSKDTAADDTSTAKHINLPQGAVNFNMGTLVGSYETVARMLDDVANIEGVKGIMMTFDDFLEGLDTFGQKVQPLMQCRQSKLALAAE</sequence>
<evidence type="ECO:0000256" key="1">
    <source>
        <dbReference type="ARBA" id="ARBA00022630"/>
    </source>
</evidence>
<dbReference type="EMBL" id="CP021431">
    <property type="protein sequence ID" value="ARU01752.1"/>
    <property type="molecule type" value="Genomic_DNA"/>
</dbReference>
<organism evidence="8 9">
    <name type="scientific">Yoonia vestfoldensis</name>
    <dbReference type="NCBI Taxonomy" id="245188"/>
    <lineage>
        <taxon>Bacteria</taxon>
        <taxon>Pseudomonadati</taxon>
        <taxon>Pseudomonadota</taxon>
        <taxon>Alphaproteobacteria</taxon>
        <taxon>Rhodobacterales</taxon>
        <taxon>Paracoccaceae</taxon>
        <taxon>Yoonia</taxon>
    </lineage>
</organism>
<evidence type="ECO:0000256" key="4">
    <source>
        <dbReference type="ARBA" id="ARBA00023002"/>
    </source>
</evidence>
<feature type="binding site" evidence="6">
    <location>
        <position position="135"/>
    </location>
    <ligand>
        <name>FMN</name>
        <dbReference type="ChEBI" id="CHEBI:58210"/>
    </ligand>
</feature>
<dbReference type="Pfam" id="PF00296">
    <property type="entry name" value="Bac_luciferase"/>
    <property type="match status" value="1"/>
</dbReference>
<evidence type="ECO:0000256" key="3">
    <source>
        <dbReference type="ARBA" id="ARBA00022857"/>
    </source>
</evidence>
<dbReference type="OrthoDB" id="9779442at2"/>
<dbReference type="EC" id="1.14.99.46" evidence="6"/>
<comment type="similarity">
    <text evidence="6">Belongs to the NtaA/SnaA/DszA monooxygenase family. RutA subfamily.</text>
</comment>
<dbReference type="GO" id="GO:0006212">
    <property type="term" value="P:uracil catabolic process"/>
    <property type="evidence" value="ECO:0007669"/>
    <property type="project" value="UniProtKB-UniRule"/>
</dbReference>
<dbReference type="AlphaFoldDB" id="A0A1Y0EEQ1"/>
<dbReference type="PANTHER" id="PTHR42847:SF4">
    <property type="entry name" value="ALKANESULFONATE MONOOXYGENASE-RELATED"/>
    <property type="match status" value="1"/>
</dbReference>
<keyword evidence="9" id="KW-1185">Reference proteome</keyword>